<dbReference type="GO" id="GO:0046983">
    <property type="term" value="F:protein dimerization activity"/>
    <property type="evidence" value="ECO:0007669"/>
    <property type="project" value="InterPro"/>
</dbReference>
<dbReference type="InterPro" id="IPR003594">
    <property type="entry name" value="HATPase_dom"/>
</dbReference>
<evidence type="ECO:0000256" key="9">
    <source>
        <dbReference type="SAM" id="Phobius"/>
    </source>
</evidence>
<dbReference type="SMART" id="SM00387">
    <property type="entry name" value="HATPase_c"/>
    <property type="match status" value="1"/>
</dbReference>
<dbReference type="Gene3D" id="3.30.450.40">
    <property type="match status" value="1"/>
</dbReference>
<evidence type="ECO:0000256" key="1">
    <source>
        <dbReference type="ARBA" id="ARBA00004651"/>
    </source>
</evidence>
<dbReference type="Pfam" id="PF02518">
    <property type="entry name" value="HATPase_c"/>
    <property type="match status" value="1"/>
</dbReference>
<feature type="transmembrane region" description="Helical" evidence="9">
    <location>
        <begin position="144"/>
        <end position="167"/>
    </location>
</feature>
<feature type="transmembrane region" description="Helical" evidence="9">
    <location>
        <begin position="53"/>
        <end position="70"/>
    </location>
</feature>
<proteinExistence type="predicted"/>
<keyword evidence="8 9" id="KW-0472">Membrane</keyword>
<evidence type="ECO:0000256" key="4">
    <source>
        <dbReference type="ARBA" id="ARBA00022692"/>
    </source>
</evidence>
<dbReference type="InterPro" id="IPR011712">
    <property type="entry name" value="Sig_transdc_His_kin_sub3_dim/P"/>
</dbReference>
<keyword evidence="5" id="KW-0418">Kinase</keyword>
<feature type="transmembrane region" description="Helical" evidence="9">
    <location>
        <begin position="222"/>
        <end position="238"/>
    </location>
</feature>
<keyword evidence="11" id="KW-0067">ATP-binding</keyword>
<reference evidence="11" key="1">
    <citation type="submission" date="2020-02" db="EMBL/GenBank/DDBJ databases">
        <authorList>
            <person name="Meier V. D."/>
        </authorList>
    </citation>
    <scope>NUCLEOTIDE SEQUENCE</scope>
    <source>
        <strain evidence="11">AVDCRST_MAG07</strain>
    </source>
</reference>
<dbReference type="GO" id="GO:0005886">
    <property type="term" value="C:plasma membrane"/>
    <property type="evidence" value="ECO:0007669"/>
    <property type="project" value="UniProtKB-SubCell"/>
</dbReference>
<evidence type="ECO:0000256" key="3">
    <source>
        <dbReference type="ARBA" id="ARBA00022679"/>
    </source>
</evidence>
<dbReference type="InterPro" id="IPR050482">
    <property type="entry name" value="Sensor_HK_TwoCompSys"/>
</dbReference>
<evidence type="ECO:0000256" key="7">
    <source>
        <dbReference type="ARBA" id="ARBA00023012"/>
    </source>
</evidence>
<dbReference type="CDD" id="cd16917">
    <property type="entry name" value="HATPase_UhpB-NarQ-NarX-like"/>
    <property type="match status" value="1"/>
</dbReference>
<dbReference type="Gene3D" id="3.30.565.10">
    <property type="entry name" value="Histidine kinase-like ATPase, C-terminal domain"/>
    <property type="match status" value="1"/>
</dbReference>
<evidence type="ECO:0000313" key="11">
    <source>
        <dbReference type="EMBL" id="CAA9317528.1"/>
    </source>
</evidence>
<dbReference type="PANTHER" id="PTHR24421:SF37">
    <property type="entry name" value="SENSOR HISTIDINE KINASE NARS"/>
    <property type="match status" value="1"/>
</dbReference>
<gene>
    <name evidence="11" type="ORF">AVDCRST_MAG07-1571</name>
</gene>
<keyword evidence="11" id="KW-0547">Nucleotide-binding</keyword>
<keyword evidence="2" id="KW-1003">Cell membrane</keyword>
<keyword evidence="6 9" id="KW-1133">Transmembrane helix</keyword>
<evidence type="ECO:0000256" key="5">
    <source>
        <dbReference type="ARBA" id="ARBA00022777"/>
    </source>
</evidence>
<protein>
    <submittedName>
        <fullName evidence="11">ATP-binding region, ATPase-like</fullName>
    </submittedName>
</protein>
<feature type="transmembrane region" description="Helical" evidence="9">
    <location>
        <begin position="275"/>
        <end position="298"/>
    </location>
</feature>
<organism evidence="11">
    <name type="scientific">uncultured Frankineae bacterium</name>
    <dbReference type="NCBI Taxonomy" id="437475"/>
    <lineage>
        <taxon>Bacteria</taxon>
        <taxon>Bacillati</taxon>
        <taxon>Actinomycetota</taxon>
        <taxon>Actinomycetes</taxon>
        <taxon>Frankiales</taxon>
        <taxon>environmental samples</taxon>
    </lineage>
</organism>
<dbReference type="InterPro" id="IPR029016">
    <property type="entry name" value="GAF-like_dom_sf"/>
</dbReference>
<name>A0A6J4KY68_9ACTN</name>
<keyword evidence="4 9" id="KW-0812">Transmembrane</keyword>
<evidence type="ECO:0000259" key="10">
    <source>
        <dbReference type="SMART" id="SM00387"/>
    </source>
</evidence>
<dbReference type="PANTHER" id="PTHR24421">
    <property type="entry name" value="NITRATE/NITRITE SENSOR PROTEIN NARX-RELATED"/>
    <property type="match status" value="1"/>
</dbReference>
<dbReference type="GO" id="GO:0005524">
    <property type="term" value="F:ATP binding"/>
    <property type="evidence" value="ECO:0007669"/>
    <property type="project" value="UniProtKB-KW"/>
</dbReference>
<dbReference type="Gene3D" id="1.20.5.1930">
    <property type="match status" value="1"/>
</dbReference>
<feature type="transmembrane region" description="Helical" evidence="9">
    <location>
        <begin position="77"/>
        <end position="97"/>
    </location>
</feature>
<dbReference type="SUPFAM" id="SSF55874">
    <property type="entry name" value="ATPase domain of HSP90 chaperone/DNA topoisomerase II/histidine kinase"/>
    <property type="match status" value="1"/>
</dbReference>
<dbReference type="EMBL" id="CADCUB010000052">
    <property type="protein sequence ID" value="CAA9317528.1"/>
    <property type="molecule type" value="Genomic_DNA"/>
</dbReference>
<feature type="transmembrane region" description="Helical" evidence="9">
    <location>
        <begin position="244"/>
        <end position="263"/>
    </location>
</feature>
<dbReference type="InterPro" id="IPR036890">
    <property type="entry name" value="HATPase_C_sf"/>
</dbReference>
<evidence type="ECO:0000256" key="2">
    <source>
        <dbReference type="ARBA" id="ARBA00022475"/>
    </source>
</evidence>
<dbReference type="Pfam" id="PF07730">
    <property type="entry name" value="HisKA_3"/>
    <property type="match status" value="1"/>
</dbReference>
<accession>A0A6J4KY68</accession>
<evidence type="ECO:0000256" key="8">
    <source>
        <dbReference type="ARBA" id="ARBA00023136"/>
    </source>
</evidence>
<dbReference type="SUPFAM" id="SSF55781">
    <property type="entry name" value="GAF domain-like"/>
    <property type="match status" value="1"/>
</dbReference>
<comment type="subcellular location">
    <subcellularLocation>
        <location evidence="1">Cell membrane</location>
        <topology evidence="1">Multi-pass membrane protein</topology>
    </subcellularLocation>
</comment>
<keyword evidence="3" id="KW-0808">Transferase</keyword>
<feature type="transmembrane region" description="Helical" evidence="9">
    <location>
        <begin position="109"/>
        <end position="132"/>
    </location>
</feature>
<sequence>MERSPTGSRTAAAVRLSAVPLAVLALALSGLTVALHLSTEPAARSTALQTPEATVGPALAVVAALLLRRAAARRLPLLLLGVGLASSVYAAACAGAAHTRGEGVLGGLAAWLAAWTWAAAFPALAMLLPLLFPDGRLPSPRWRPVLRVSTAVVLATCAAAAVVPARVAGLDDVGNPLGVEALSAVRAPVQALLGLALPLLAALGLAALVARWRAADPVARRQVAWFGYGLAVAVVAAFSTTGWLLHLLSLALPAAVGVAVVRYRLYDIDALVDRTLAAAVLLAGSAVLYVAVVGWAGAALGSRGALPGFLGAVAVAVAFAPARRRVEQAVERMLHGRRANPYGLLTDLARALQGSRSPREALRSVAAEVADGLRLPAVRVTVDLPGAPPAVEMAGSPAAALVHTVPLRWQGETLGALAVAARSGAGELEPADRRLLDDLAGQLAAVAYALRLASDVELARHGLVTAVAEERRRLRRDLHDGLGPQLAAVALGLSTAERALGRADAARAGELVRSARSQLEAGVAEVRRLVSGLRPPALDELGLLEALRTTGPAAAGELDVRFEVDGELAALPAAVEVAAYRIVQEALTNVARHAAASRACVRLRSDGTALELTVADDGRGLPLPRTPGVGTASMRERAEELGGRCEVQTAASGGTVVRAVLPLPASVVA</sequence>
<feature type="domain" description="Histidine kinase/HSP90-like ATPase" evidence="10">
    <location>
        <begin position="574"/>
        <end position="665"/>
    </location>
</feature>
<feature type="transmembrane region" description="Helical" evidence="9">
    <location>
        <begin position="12"/>
        <end position="33"/>
    </location>
</feature>
<feature type="transmembrane region" description="Helical" evidence="9">
    <location>
        <begin position="187"/>
        <end position="210"/>
    </location>
</feature>
<keyword evidence="7" id="KW-0902">Two-component regulatory system</keyword>
<dbReference type="AlphaFoldDB" id="A0A6J4KY68"/>
<dbReference type="GO" id="GO:0000155">
    <property type="term" value="F:phosphorelay sensor kinase activity"/>
    <property type="evidence" value="ECO:0007669"/>
    <property type="project" value="InterPro"/>
</dbReference>
<evidence type="ECO:0000256" key="6">
    <source>
        <dbReference type="ARBA" id="ARBA00022989"/>
    </source>
</evidence>